<dbReference type="PROSITE" id="PS50293">
    <property type="entry name" value="TPR_REGION"/>
    <property type="match status" value="1"/>
</dbReference>
<evidence type="ECO:0000256" key="3">
    <source>
        <dbReference type="PROSITE-ProRule" id="PRU00339"/>
    </source>
</evidence>
<dbReference type="SMART" id="SM00028">
    <property type="entry name" value="TPR"/>
    <property type="match status" value="4"/>
</dbReference>
<dbReference type="PANTHER" id="PTHR44858">
    <property type="entry name" value="TETRATRICOPEPTIDE REPEAT PROTEIN 6"/>
    <property type="match status" value="1"/>
</dbReference>
<keyword evidence="1" id="KW-0677">Repeat</keyword>
<keyword evidence="2 3" id="KW-0802">TPR repeat</keyword>
<reference evidence="5" key="1">
    <citation type="journal article" date="2019" name="Int. J. Syst. Evol. Microbiol.">
        <title>The Global Catalogue of Microorganisms (GCM) 10K type strain sequencing project: providing services to taxonomists for standard genome sequencing and annotation.</title>
        <authorList>
            <consortium name="The Broad Institute Genomics Platform"/>
            <consortium name="The Broad Institute Genome Sequencing Center for Infectious Disease"/>
            <person name="Wu L."/>
            <person name="Ma J."/>
        </authorList>
    </citation>
    <scope>NUCLEOTIDE SEQUENCE [LARGE SCALE GENOMIC DNA]</scope>
    <source>
        <strain evidence="5">JCM 31921</strain>
    </source>
</reference>
<dbReference type="InterPro" id="IPR019734">
    <property type="entry name" value="TPR_rpt"/>
</dbReference>
<dbReference type="Gene3D" id="1.25.40.10">
    <property type="entry name" value="Tetratricopeptide repeat domain"/>
    <property type="match status" value="2"/>
</dbReference>
<protein>
    <recommendedName>
        <fullName evidence="6">Tetratricopeptide repeat protein</fullName>
    </recommendedName>
</protein>
<evidence type="ECO:0000256" key="2">
    <source>
        <dbReference type="ARBA" id="ARBA00022803"/>
    </source>
</evidence>
<proteinExistence type="predicted"/>
<organism evidence="4 5">
    <name type="scientific">Rurimicrobium arvi</name>
    <dbReference type="NCBI Taxonomy" id="2049916"/>
    <lineage>
        <taxon>Bacteria</taxon>
        <taxon>Pseudomonadati</taxon>
        <taxon>Bacteroidota</taxon>
        <taxon>Chitinophagia</taxon>
        <taxon>Chitinophagales</taxon>
        <taxon>Chitinophagaceae</taxon>
        <taxon>Rurimicrobium</taxon>
    </lineage>
</organism>
<dbReference type="Pfam" id="PF00515">
    <property type="entry name" value="TPR_1"/>
    <property type="match status" value="1"/>
</dbReference>
<sequence>MKMKKILLPVAILCSLKTFGQNSQDYLQRGIEKHKHQDFKGAIKEYDLAIKEDKANRDAYYNRGNCELAVKDFQSATADFSKAIELDPDFEKAYYGRASVSVSQEKYVNALADLDKTIDLDPSTPNALTLRGQIRAQSGNKEGACDDFNKAKQIGDKQADKYISQYCDNTQLSVESLMLDWPDNENWKVGNSQENEKIALVEIIHADETLESWTEMGTMMSIKGAKNIPMDQAMTMMFDQAKQHAPNAKLTFIEKDEHVTYPWIIFMIESPGFKEDNTPESQLWYITQGKTALYTNFRAVKQSSIRPEQKRKWTNFFKTGRVVNR</sequence>
<dbReference type="PANTHER" id="PTHR44858:SF1">
    <property type="entry name" value="UDP-N-ACETYLGLUCOSAMINE--PEPTIDE N-ACETYLGLUCOSAMINYLTRANSFERASE SPINDLY-RELATED"/>
    <property type="match status" value="1"/>
</dbReference>
<feature type="repeat" description="TPR" evidence="3">
    <location>
        <begin position="91"/>
        <end position="124"/>
    </location>
</feature>
<comment type="caution">
    <text evidence="4">The sequence shown here is derived from an EMBL/GenBank/DDBJ whole genome shotgun (WGS) entry which is preliminary data.</text>
</comment>
<evidence type="ECO:0000256" key="1">
    <source>
        <dbReference type="ARBA" id="ARBA00022737"/>
    </source>
</evidence>
<dbReference type="EMBL" id="BAABEZ010000001">
    <property type="protein sequence ID" value="GAA4449057.1"/>
    <property type="molecule type" value="Genomic_DNA"/>
</dbReference>
<dbReference type="InterPro" id="IPR011990">
    <property type="entry name" value="TPR-like_helical_dom_sf"/>
</dbReference>
<gene>
    <name evidence="4" type="ORF">GCM10023092_02580</name>
</gene>
<dbReference type="Proteomes" id="UP001501410">
    <property type="component" value="Unassembled WGS sequence"/>
</dbReference>
<name>A0ABP8MDX8_9BACT</name>
<evidence type="ECO:0000313" key="5">
    <source>
        <dbReference type="Proteomes" id="UP001501410"/>
    </source>
</evidence>
<feature type="repeat" description="TPR" evidence="3">
    <location>
        <begin position="57"/>
        <end position="90"/>
    </location>
</feature>
<dbReference type="InterPro" id="IPR050498">
    <property type="entry name" value="Ycf3"/>
</dbReference>
<keyword evidence="5" id="KW-1185">Reference proteome</keyword>
<evidence type="ECO:0000313" key="4">
    <source>
        <dbReference type="EMBL" id="GAA4449057.1"/>
    </source>
</evidence>
<dbReference type="PROSITE" id="PS50005">
    <property type="entry name" value="TPR"/>
    <property type="match status" value="2"/>
</dbReference>
<dbReference type="SUPFAM" id="SSF48452">
    <property type="entry name" value="TPR-like"/>
    <property type="match status" value="1"/>
</dbReference>
<dbReference type="Pfam" id="PF13432">
    <property type="entry name" value="TPR_16"/>
    <property type="match status" value="1"/>
</dbReference>
<evidence type="ECO:0008006" key="6">
    <source>
        <dbReference type="Google" id="ProtNLM"/>
    </source>
</evidence>
<accession>A0ABP8MDX8</accession>